<feature type="active site" description="Proton donor" evidence="11">
    <location>
        <position position="244"/>
    </location>
</feature>
<feature type="binding site" evidence="14">
    <location>
        <position position="142"/>
    </location>
    <ligand>
        <name>substrate</name>
    </ligand>
</feature>
<comment type="catalytic activity">
    <reaction evidence="1">
        <text>Endohydrolysis of (1-&gt;4)-alpha-D-glucosidic linkages in polysaccharides containing three or more (1-&gt;4)-alpha-linked D-glucose units.</text>
        <dbReference type="EC" id="3.2.1.1"/>
    </reaction>
</comment>
<keyword evidence="10" id="KW-0326">Glycosidase</keyword>
<evidence type="ECO:0000256" key="1">
    <source>
        <dbReference type="ARBA" id="ARBA00000548"/>
    </source>
</evidence>
<feature type="disulfide bond" evidence="13">
    <location>
        <begin position="58"/>
        <end position="64"/>
    </location>
</feature>
<comment type="cofactor">
    <cofactor evidence="2">
        <name>Ca(2+)</name>
        <dbReference type="ChEBI" id="CHEBI:29108"/>
    </cofactor>
</comment>
<dbReference type="GO" id="GO:0005509">
    <property type="term" value="F:calcium ion binding"/>
    <property type="evidence" value="ECO:0007669"/>
    <property type="project" value="InterPro"/>
</dbReference>
<dbReference type="EC" id="3.2.1.1" evidence="4"/>
<dbReference type="InterPro" id="IPR006047">
    <property type="entry name" value="GH13_cat_dom"/>
</dbReference>
<evidence type="ECO:0000256" key="11">
    <source>
        <dbReference type="PIRSR" id="PIRSR001024-1"/>
    </source>
</evidence>
<dbReference type="OMA" id="HGYWIAD"/>
<evidence type="ECO:0000256" key="4">
    <source>
        <dbReference type="ARBA" id="ARBA00012595"/>
    </source>
</evidence>
<evidence type="ECO:0000256" key="8">
    <source>
        <dbReference type="ARBA" id="ARBA00022837"/>
    </source>
</evidence>
<dbReference type="Gene3D" id="3.20.20.80">
    <property type="entry name" value="Glycosidases"/>
    <property type="match status" value="1"/>
</dbReference>
<keyword evidence="13" id="KW-1015">Disulfide bond</keyword>
<comment type="similarity">
    <text evidence="3">Belongs to the glycosyl hydrolase 13 family.</text>
</comment>
<evidence type="ECO:0000256" key="13">
    <source>
        <dbReference type="PIRSR" id="PIRSR001024-4"/>
    </source>
</evidence>
<keyword evidence="6 15" id="KW-0732">Signal</keyword>
<dbReference type="PIRSF" id="PIRSF001024">
    <property type="entry name" value="Alph-amyl_fung"/>
    <property type="match status" value="1"/>
</dbReference>
<feature type="binding site" evidence="14">
    <location>
        <position position="309"/>
    </location>
    <ligand>
        <name>substrate</name>
    </ligand>
</feature>
<evidence type="ECO:0000313" key="17">
    <source>
        <dbReference type="EMBL" id="CUG90750.1"/>
    </source>
</evidence>
<evidence type="ECO:0000256" key="3">
    <source>
        <dbReference type="ARBA" id="ARBA00008061"/>
    </source>
</evidence>
<dbReference type="InterPro" id="IPR013777">
    <property type="entry name" value="A-amylase-like"/>
</dbReference>
<feature type="chain" id="PRO_5006622365" description="alpha-amylase" evidence="15">
    <location>
        <begin position="27"/>
        <end position="468"/>
    </location>
</feature>
<name>A0A0S4JGV4_BODSA</name>
<gene>
    <name evidence="17" type="ORF">BSAL_28610</name>
</gene>
<keyword evidence="7" id="KW-0378">Hydrolase</keyword>
<dbReference type="EMBL" id="CYKH01001861">
    <property type="protein sequence ID" value="CUG90750.1"/>
    <property type="molecule type" value="Genomic_DNA"/>
</dbReference>
<protein>
    <recommendedName>
        <fullName evidence="4">alpha-amylase</fullName>
        <ecNumber evidence="4">3.2.1.1</ecNumber>
    </recommendedName>
</protein>
<accession>A0A0S4JGV4</accession>
<feature type="site" description="Transition state stabilizer" evidence="12">
    <location>
        <position position="309"/>
    </location>
</feature>
<dbReference type="AlphaFoldDB" id="A0A0S4JGV4"/>
<evidence type="ECO:0000256" key="10">
    <source>
        <dbReference type="ARBA" id="ARBA00023295"/>
    </source>
</evidence>
<dbReference type="Proteomes" id="UP000051952">
    <property type="component" value="Unassembled WGS sequence"/>
</dbReference>
<keyword evidence="9" id="KW-0119">Carbohydrate metabolism</keyword>
<evidence type="ECO:0000259" key="16">
    <source>
        <dbReference type="SMART" id="SM00642"/>
    </source>
</evidence>
<dbReference type="PANTHER" id="PTHR10357">
    <property type="entry name" value="ALPHA-AMYLASE FAMILY MEMBER"/>
    <property type="match status" value="1"/>
</dbReference>
<dbReference type="Pfam" id="PF00128">
    <property type="entry name" value="Alpha-amylase"/>
    <property type="match status" value="1"/>
</dbReference>
<dbReference type="SUPFAM" id="SSF51445">
    <property type="entry name" value="(Trans)glycosidases"/>
    <property type="match status" value="1"/>
</dbReference>
<evidence type="ECO:0000256" key="14">
    <source>
        <dbReference type="PIRSR" id="PIRSR001024-5"/>
    </source>
</evidence>
<evidence type="ECO:0000256" key="9">
    <source>
        <dbReference type="ARBA" id="ARBA00023277"/>
    </source>
</evidence>
<sequence length="468" mass="52836">MTASSASLALVGVIAIILLVAGTTEARVRSSAEWQGRRIYQVMTDRFSCTDNANAPNCNVNEYCGGSYQGLVNQLDYIAGMGFNAIWISPIVQNYQGGYHGYWATNWFAVNPNFGSEQDLINFVDACHSRDIWVMLDIVVNHAGPVGTDYSQVYPFNQSEHYHSMCQVSQYDCFTEEVYTCRLADLPDLNQTVPFVREQLTKALLWALNTFQFDGLRADTVMYIDQGYWSQLWNAIGQPYIAGEVWSSFSCNLAYAQYGVPATINYPLYYTVRNVFQSNGNMQQLGTAWRQQATLPHPQWELNFVDNQDNDRFLQATSSIPCYKSALAYIFFTDGVPTVYYGTEQYFQGTVSDNTNRQALWPSNYAQTDMYNFLKKVNGAYSSLNVTNYPVEERWQDESFYCLIRGPMMLCTTNTDSQSQTRTIPNLPFAGLGTVCDYFSGGYCQNGQATMTITINAGDSPILIMKQQ</sequence>
<evidence type="ECO:0000256" key="6">
    <source>
        <dbReference type="ARBA" id="ARBA00022729"/>
    </source>
</evidence>
<feature type="binding site" evidence="14">
    <location>
        <position position="217"/>
    </location>
    <ligand>
        <name>substrate</name>
    </ligand>
</feature>
<evidence type="ECO:0000256" key="2">
    <source>
        <dbReference type="ARBA" id="ARBA00001913"/>
    </source>
</evidence>
<evidence type="ECO:0000256" key="12">
    <source>
        <dbReference type="PIRSR" id="PIRSR001024-2"/>
    </source>
</evidence>
<dbReference type="PANTHER" id="PTHR10357:SF215">
    <property type="entry name" value="ALPHA-AMYLASE 1"/>
    <property type="match status" value="1"/>
</dbReference>
<evidence type="ECO:0000256" key="5">
    <source>
        <dbReference type="ARBA" id="ARBA00022723"/>
    </source>
</evidence>
<dbReference type="GO" id="GO:0004556">
    <property type="term" value="F:alpha-amylase activity"/>
    <property type="evidence" value="ECO:0007669"/>
    <property type="project" value="UniProtKB-EC"/>
</dbReference>
<feature type="signal peptide" evidence="15">
    <location>
        <begin position="1"/>
        <end position="26"/>
    </location>
</feature>
<evidence type="ECO:0000256" key="7">
    <source>
        <dbReference type="ARBA" id="ARBA00022801"/>
    </source>
</evidence>
<feature type="domain" description="Glycosyl hydrolase family 13 catalytic" evidence="16">
    <location>
        <begin position="41"/>
        <end position="381"/>
    </location>
</feature>
<dbReference type="SMART" id="SM00642">
    <property type="entry name" value="Aamy"/>
    <property type="match status" value="1"/>
</dbReference>
<keyword evidence="5" id="KW-0479">Metal-binding</keyword>
<feature type="active site" description="Nucleophile" evidence="11">
    <location>
        <position position="219"/>
    </location>
</feature>
<organism evidence="17 18">
    <name type="scientific">Bodo saltans</name>
    <name type="common">Flagellated protozoan</name>
    <dbReference type="NCBI Taxonomy" id="75058"/>
    <lineage>
        <taxon>Eukaryota</taxon>
        <taxon>Discoba</taxon>
        <taxon>Euglenozoa</taxon>
        <taxon>Kinetoplastea</taxon>
        <taxon>Metakinetoplastina</taxon>
        <taxon>Eubodonida</taxon>
        <taxon>Bodonidae</taxon>
        <taxon>Bodo</taxon>
    </lineage>
</organism>
<keyword evidence="18" id="KW-1185">Reference proteome</keyword>
<reference evidence="18" key="1">
    <citation type="submission" date="2015-09" db="EMBL/GenBank/DDBJ databases">
        <authorList>
            <consortium name="Pathogen Informatics"/>
        </authorList>
    </citation>
    <scope>NUCLEOTIDE SEQUENCE [LARGE SCALE GENOMIC DNA]</scope>
    <source>
        <strain evidence="18">Lake Konstanz</strain>
    </source>
</reference>
<dbReference type="InterPro" id="IPR017853">
    <property type="entry name" value="GH"/>
</dbReference>
<keyword evidence="8" id="KW-0106">Calcium</keyword>
<evidence type="ECO:0000313" key="18">
    <source>
        <dbReference type="Proteomes" id="UP000051952"/>
    </source>
</evidence>
<feature type="disulfide bond" evidence="13">
    <location>
        <begin position="166"/>
        <end position="181"/>
    </location>
</feature>
<feature type="binding site" evidence="14">
    <location>
        <position position="357"/>
    </location>
    <ligand>
        <name>substrate</name>
    </ligand>
</feature>
<proteinExistence type="inferred from homology"/>
<dbReference type="VEuPathDB" id="TriTrypDB:BSAL_28610"/>
<evidence type="ECO:0000256" key="15">
    <source>
        <dbReference type="SAM" id="SignalP"/>
    </source>
</evidence>
<feature type="binding site" evidence="14">
    <location>
        <position position="103"/>
    </location>
    <ligand>
        <name>substrate</name>
    </ligand>
</feature>
<dbReference type="GO" id="GO:0005975">
    <property type="term" value="P:carbohydrate metabolic process"/>
    <property type="evidence" value="ECO:0007669"/>
    <property type="project" value="InterPro"/>
</dbReference>
<dbReference type="OrthoDB" id="1740265at2759"/>